<accession>A0A2M6WHA8</accession>
<evidence type="ECO:0000313" key="2">
    <source>
        <dbReference type="Proteomes" id="UP000228635"/>
    </source>
</evidence>
<dbReference type="AlphaFoldDB" id="A0A2M6WHA8"/>
<dbReference type="PANTHER" id="PTHR32432:SF3">
    <property type="entry name" value="ETHANOLAMINE UTILIZATION PROTEIN EUTJ"/>
    <property type="match status" value="1"/>
</dbReference>
<dbReference type="InterPro" id="IPR050696">
    <property type="entry name" value="FtsA/MreB"/>
</dbReference>
<dbReference type="Gene3D" id="3.30.1490.300">
    <property type="match status" value="1"/>
</dbReference>
<evidence type="ECO:0000313" key="1">
    <source>
        <dbReference type="EMBL" id="PIT92177.1"/>
    </source>
</evidence>
<comment type="caution">
    <text evidence="1">The sequence shown here is derived from an EMBL/GenBank/DDBJ whole genome shotgun (WGS) entry which is preliminary data.</text>
</comment>
<dbReference type="Proteomes" id="UP000228635">
    <property type="component" value="Unassembled WGS sequence"/>
</dbReference>
<evidence type="ECO:0008006" key="3">
    <source>
        <dbReference type="Google" id="ProtNLM"/>
    </source>
</evidence>
<dbReference type="Pfam" id="PF11104">
    <property type="entry name" value="PilM_2"/>
    <property type="match status" value="1"/>
</dbReference>
<dbReference type="CDD" id="cd24049">
    <property type="entry name" value="ASKHA_NBD_PilM"/>
    <property type="match status" value="1"/>
</dbReference>
<dbReference type="InterPro" id="IPR005883">
    <property type="entry name" value="PilM"/>
</dbReference>
<dbReference type="PIRSF" id="PIRSF019169">
    <property type="entry name" value="PilM"/>
    <property type="match status" value="1"/>
</dbReference>
<dbReference type="InterPro" id="IPR043129">
    <property type="entry name" value="ATPase_NBD"/>
</dbReference>
<dbReference type="NCBIfam" id="TIGR01175">
    <property type="entry name" value="pilM"/>
    <property type="match status" value="1"/>
</dbReference>
<proteinExistence type="predicted"/>
<gene>
    <name evidence="1" type="ORF">COU08_03780</name>
</gene>
<dbReference type="PANTHER" id="PTHR32432">
    <property type="entry name" value="CELL DIVISION PROTEIN FTSA-RELATED"/>
    <property type="match status" value="1"/>
</dbReference>
<organism evidence="1 2">
    <name type="scientific">Candidatus Harrisonbacteria bacterium CG10_big_fil_rev_8_21_14_0_10_42_17</name>
    <dbReference type="NCBI Taxonomy" id="1974584"/>
    <lineage>
        <taxon>Bacteria</taxon>
        <taxon>Candidatus Harrisoniibacteriota</taxon>
    </lineage>
</organism>
<reference evidence="2" key="1">
    <citation type="submission" date="2017-09" db="EMBL/GenBank/DDBJ databases">
        <title>Depth-based differentiation of microbial function through sediment-hosted aquifers and enrichment of novel symbionts in the deep terrestrial subsurface.</title>
        <authorList>
            <person name="Probst A.J."/>
            <person name="Ladd B."/>
            <person name="Jarett J.K."/>
            <person name="Geller-Mcgrath D.E."/>
            <person name="Sieber C.M.K."/>
            <person name="Emerson J.B."/>
            <person name="Anantharaman K."/>
            <person name="Thomas B.C."/>
            <person name="Malmstrom R."/>
            <person name="Stieglmeier M."/>
            <person name="Klingl A."/>
            <person name="Woyke T."/>
            <person name="Ryan C.M."/>
            <person name="Banfield J.F."/>
        </authorList>
    </citation>
    <scope>NUCLEOTIDE SEQUENCE [LARGE SCALE GENOMIC DNA]</scope>
</reference>
<dbReference type="EMBL" id="PFBA01000032">
    <property type="protein sequence ID" value="PIT92177.1"/>
    <property type="molecule type" value="Genomic_DNA"/>
</dbReference>
<protein>
    <recommendedName>
        <fullName evidence="3">SHS2 domain-containing protein</fullName>
    </recommendedName>
</protein>
<dbReference type="Gene3D" id="3.30.420.40">
    <property type="match status" value="2"/>
</dbReference>
<sequence>MFRLPSIRIPRFGRFKSLLGKEPYLGVDIGTTSIKIAEISPPVAGQELRLSNYSILQTFGYLDRFNNALQSSSLKLLENETADLLKIMIEKGGFQSRSVIASLPSFYAFTTLIELPQMADSEIANIMKLQAKQYIPLSIDQVTIDWAKVGERRQDDGTTKMQVLLISVVNEQVERYQKIFKLAGLNLEALEIEGISLARVLARDEQQPVLIIDIGSRSTAISVAERGLFKYGGQTDFSGGSLTQVIANALSISPRRAEDVKKRKGLNVSGGERELSTLMEPALDVIISEAKRVVKDFEGNYAQKITSIILSGGGANLIGIEEYFGKQFEMPIRMANPFSGMGFPRAISPIIKKIGPLLAVAVGLGVKELRP</sequence>
<dbReference type="SUPFAM" id="SSF53067">
    <property type="entry name" value="Actin-like ATPase domain"/>
    <property type="match status" value="2"/>
</dbReference>
<name>A0A2M6WHA8_9BACT</name>